<dbReference type="PRINTS" id="PR00032">
    <property type="entry name" value="HTHARAC"/>
</dbReference>
<name>A0A4P8L4A7_9BACT</name>
<proteinExistence type="predicted"/>
<dbReference type="EMBL" id="CP040098">
    <property type="protein sequence ID" value="QCQ22573.1"/>
    <property type="molecule type" value="Genomic_DNA"/>
</dbReference>
<dbReference type="PANTHER" id="PTHR46796:SF6">
    <property type="entry name" value="ARAC SUBFAMILY"/>
    <property type="match status" value="1"/>
</dbReference>
<evidence type="ECO:0000256" key="1">
    <source>
        <dbReference type="ARBA" id="ARBA00023015"/>
    </source>
</evidence>
<dbReference type="InterPro" id="IPR020449">
    <property type="entry name" value="Tscrpt_reg_AraC-type_HTH"/>
</dbReference>
<dbReference type="AlphaFoldDB" id="A0A4P8L4A7"/>
<evidence type="ECO:0000256" key="2">
    <source>
        <dbReference type="ARBA" id="ARBA00023125"/>
    </source>
</evidence>
<dbReference type="InterPro" id="IPR018060">
    <property type="entry name" value="HTH_AraC"/>
</dbReference>
<keyword evidence="2" id="KW-0238">DNA-binding</keyword>
<reference evidence="5 6" key="2">
    <citation type="submission" date="2019-05" db="EMBL/GenBank/DDBJ databases">
        <authorList>
            <person name="Suflita J.M."/>
            <person name="Marks C.R."/>
        </authorList>
    </citation>
    <scope>NUCLEOTIDE SEQUENCE [LARGE SCALE GENOMIC DNA]</scope>
    <source>
        <strain evidence="5 6">ALDC</strain>
    </source>
</reference>
<dbReference type="GO" id="GO:0043565">
    <property type="term" value="F:sequence-specific DNA binding"/>
    <property type="evidence" value="ECO:0007669"/>
    <property type="project" value="InterPro"/>
</dbReference>
<dbReference type="SMART" id="SM00342">
    <property type="entry name" value="HTH_ARAC"/>
    <property type="match status" value="1"/>
</dbReference>
<dbReference type="SUPFAM" id="SSF46689">
    <property type="entry name" value="Homeodomain-like"/>
    <property type="match status" value="2"/>
</dbReference>
<dbReference type="PANTHER" id="PTHR46796">
    <property type="entry name" value="HTH-TYPE TRANSCRIPTIONAL ACTIVATOR RHAS-RELATED"/>
    <property type="match status" value="1"/>
</dbReference>
<dbReference type="Pfam" id="PF12833">
    <property type="entry name" value="HTH_18"/>
    <property type="match status" value="1"/>
</dbReference>
<reference evidence="5 6" key="1">
    <citation type="submission" date="2019-05" db="EMBL/GenBank/DDBJ databases">
        <title>The Complete Genome Sequence of the n-alkane-degrading Desulfoglaeba alkanexedens ALDC reveals multiple alkylsuccinate synthase gene clusters.</title>
        <authorList>
            <person name="Callaghan A.V."/>
            <person name="Davidova I.A."/>
            <person name="Duncan K.E."/>
            <person name="Morris B."/>
            <person name="McInerney M.J."/>
        </authorList>
    </citation>
    <scope>NUCLEOTIDE SEQUENCE [LARGE SCALE GENOMIC DNA]</scope>
    <source>
        <strain evidence="5 6">ALDC</strain>
    </source>
</reference>
<organism evidence="5 6">
    <name type="scientific">Desulfoglaeba alkanexedens ALDC</name>
    <dbReference type="NCBI Taxonomy" id="980445"/>
    <lineage>
        <taxon>Bacteria</taxon>
        <taxon>Pseudomonadati</taxon>
        <taxon>Thermodesulfobacteriota</taxon>
        <taxon>Syntrophobacteria</taxon>
        <taxon>Syntrophobacterales</taxon>
        <taxon>Syntrophobacteraceae</taxon>
        <taxon>Desulfoglaeba</taxon>
    </lineage>
</organism>
<evidence type="ECO:0000313" key="6">
    <source>
        <dbReference type="Proteomes" id="UP000298602"/>
    </source>
</evidence>
<dbReference type="InterPro" id="IPR050204">
    <property type="entry name" value="AraC_XylS_family_regulators"/>
</dbReference>
<feature type="domain" description="HTH araC/xylS-type" evidence="4">
    <location>
        <begin position="198"/>
        <end position="296"/>
    </location>
</feature>
<keyword evidence="3" id="KW-0804">Transcription</keyword>
<keyword evidence="1" id="KW-0805">Transcription regulation</keyword>
<protein>
    <submittedName>
        <fullName evidence="5">Helix-turn-helix transcriptional regulator</fullName>
    </submittedName>
</protein>
<keyword evidence="6" id="KW-1185">Reference proteome</keyword>
<dbReference type="KEGG" id="dax:FDQ92_10595"/>
<evidence type="ECO:0000313" key="5">
    <source>
        <dbReference type="EMBL" id="QCQ22573.1"/>
    </source>
</evidence>
<dbReference type="OrthoDB" id="5421880at2"/>
<evidence type="ECO:0000259" key="4">
    <source>
        <dbReference type="PROSITE" id="PS01124"/>
    </source>
</evidence>
<dbReference type="Gene3D" id="1.10.10.60">
    <property type="entry name" value="Homeodomain-like"/>
    <property type="match status" value="2"/>
</dbReference>
<sequence>MEQIPMQRGMKENIEKKTVWNWPGGGVALRVFRKTESRRSDNDAGYPAGTCRMVFCIQGCLLLCPSDDDSPTGYRITPDQAVLFYHPRPHAPQDDTSQCARMLSIHFSARPLLEWLGDTDLERRLKRAVEANRPLRVMKYLNAETVAALARAVAFIEGGCGPSLQAMIGLLELVWRFAGSPDLTVASGVRDSDRHALAGVCATLERNLDRPPSLKALAAQAGMSVSKLKLLFPQVYGITPYAYLRRLRMHKAYTLLTTSGMNVTEVALEVGYSSLSHFSRTFAECYGVFPSRLRLSKPSAESDSMKPDRHPAEFYSFSEKIISHSAARE</sequence>
<dbReference type="RefSeq" id="WP_137424857.1">
    <property type="nucleotide sequence ID" value="NZ_CP040098.1"/>
</dbReference>
<gene>
    <name evidence="5" type="ORF">FDQ92_10595</name>
</gene>
<dbReference type="GO" id="GO:0003700">
    <property type="term" value="F:DNA-binding transcription factor activity"/>
    <property type="evidence" value="ECO:0007669"/>
    <property type="project" value="InterPro"/>
</dbReference>
<dbReference type="InterPro" id="IPR009057">
    <property type="entry name" value="Homeodomain-like_sf"/>
</dbReference>
<evidence type="ECO:0000256" key="3">
    <source>
        <dbReference type="ARBA" id="ARBA00023163"/>
    </source>
</evidence>
<dbReference type="PROSITE" id="PS01124">
    <property type="entry name" value="HTH_ARAC_FAMILY_2"/>
    <property type="match status" value="1"/>
</dbReference>
<accession>A0A4P8L4A7</accession>
<dbReference type="Proteomes" id="UP000298602">
    <property type="component" value="Chromosome"/>
</dbReference>